<proteinExistence type="predicted"/>
<evidence type="ECO:0000313" key="2">
    <source>
        <dbReference type="WBParaSite" id="JU765_v2.g10536.t1"/>
    </source>
</evidence>
<dbReference type="WBParaSite" id="JU765_v2.g10536.t1">
    <property type="protein sequence ID" value="JU765_v2.g10536.t1"/>
    <property type="gene ID" value="JU765_v2.g10536"/>
</dbReference>
<accession>A0AC34PW10</accession>
<name>A0AC34PW10_9BILA</name>
<evidence type="ECO:0000313" key="1">
    <source>
        <dbReference type="Proteomes" id="UP000887576"/>
    </source>
</evidence>
<sequence length="508" mass="58908">MFEELDFLSRFAIYLAVFWLVIRFGRRRIQKADNAYPPGPFKWPLIGNLLQIDHDNPHRSFVKWAKQYGPVYTVWLPRPTVVLASYELLKEVNNLYGNEIAGRPQSYLYGIFTGHKKDGDGIILCQGEKWDAQRKFALKTFHNFGMGKQIMESKINYHKNLLLKRLFGLCDTDAKTAVVDPEEHLSFCVGNIINDMVIGRYYHFGEPEFLKFKELIDNTLEGFASVSMQLVDMYPCLRHVLPYYQKYCQDGFEIQHYFLREIEEHDKNFDENAEPTNFIDAYLSEIKKGNKLLDKKALALNAGDLWTGGMETTVTTIQWGIIYMIHHPEIQEKLQREIDSVLDTEPPSMNRQRDLPYVRATIDELQRIVNVLPWGIPHQTLANVKIGKYMIPENTVLMPQVGAVHLDDRNFPNPEKFDPGRFLDENGCYCKNPLLNPFGLGKRSCLGESLAKMELFLIFTSLIQNFTFLPYQDILPCLERSAGMSSVPMPFLCEIRHRKKFDSSEIYD</sequence>
<protein>
    <submittedName>
        <fullName evidence="2">Cytochrome P450</fullName>
    </submittedName>
</protein>
<reference evidence="2" key="1">
    <citation type="submission" date="2022-11" db="UniProtKB">
        <authorList>
            <consortium name="WormBaseParasite"/>
        </authorList>
    </citation>
    <scope>IDENTIFICATION</scope>
</reference>
<organism evidence="1 2">
    <name type="scientific">Panagrolaimus sp. JU765</name>
    <dbReference type="NCBI Taxonomy" id="591449"/>
    <lineage>
        <taxon>Eukaryota</taxon>
        <taxon>Metazoa</taxon>
        <taxon>Ecdysozoa</taxon>
        <taxon>Nematoda</taxon>
        <taxon>Chromadorea</taxon>
        <taxon>Rhabditida</taxon>
        <taxon>Tylenchina</taxon>
        <taxon>Panagrolaimomorpha</taxon>
        <taxon>Panagrolaimoidea</taxon>
        <taxon>Panagrolaimidae</taxon>
        <taxon>Panagrolaimus</taxon>
    </lineage>
</organism>
<dbReference type="Proteomes" id="UP000887576">
    <property type="component" value="Unplaced"/>
</dbReference>